<reference evidence="1" key="1">
    <citation type="journal article" date="2023" name="IScience">
        <title>Live-bearing cockroach genome reveals convergent evolutionary mechanisms linked to viviparity in insects and beyond.</title>
        <authorList>
            <person name="Fouks B."/>
            <person name="Harrison M.C."/>
            <person name="Mikhailova A.A."/>
            <person name="Marchal E."/>
            <person name="English S."/>
            <person name="Carruthers M."/>
            <person name="Jennings E.C."/>
            <person name="Chiamaka E.L."/>
            <person name="Frigard R.A."/>
            <person name="Pippel M."/>
            <person name="Attardo G.M."/>
            <person name="Benoit J.B."/>
            <person name="Bornberg-Bauer E."/>
            <person name="Tobe S.S."/>
        </authorList>
    </citation>
    <scope>NUCLEOTIDE SEQUENCE</scope>
    <source>
        <strain evidence="1">Stay&amp;Tobe</strain>
    </source>
</reference>
<dbReference type="AlphaFoldDB" id="A0AAD8EQB0"/>
<feature type="non-terminal residue" evidence="1">
    <location>
        <position position="61"/>
    </location>
</feature>
<sequence>TNGLRYQIRKFSISDCRNFHHVHDKQRRRLITDNTESGQNQSYELRSYLHILLYYLIVNFL</sequence>
<proteinExistence type="predicted"/>
<feature type="non-terminal residue" evidence="1">
    <location>
        <position position="1"/>
    </location>
</feature>
<gene>
    <name evidence="1" type="ORF">L9F63_010314</name>
</gene>
<keyword evidence="2" id="KW-1185">Reference proteome</keyword>
<organism evidence="1 2">
    <name type="scientific">Diploptera punctata</name>
    <name type="common">Pacific beetle cockroach</name>
    <dbReference type="NCBI Taxonomy" id="6984"/>
    <lineage>
        <taxon>Eukaryota</taxon>
        <taxon>Metazoa</taxon>
        <taxon>Ecdysozoa</taxon>
        <taxon>Arthropoda</taxon>
        <taxon>Hexapoda</taxon>
        <taxon>Insecta</taxon>
        <taxon>Pterygota</taxon>
        <taxon>Neoptera</taxon>
        <taxon>Polyneoptera</taxon>
        <taxon>Dictyoptera</taxon>
        <taxon>Blattodea</taxon>
        <taxon>Blaberoidea</taxon>
        <taxon>Blaberidae</taxon>
        <taxon>Diplopterinae</taxon>
        <taxon>Diploptera</taxon>
    </lineage>
</organism>
<evidence type="ECO:0000313" key="2">
    <source>
        <dbReference type="Proteomes" id="UP001233999"/>
    </source>
</evidence>
<name>A0AAD8EQB0_DIPPU</name>
<protein>
    <submittedName>
        <fullName evidence="1">Uncharacterized protein</fullName>
    </submittedName>
</protein>
<reference evidence="1" key="2">
    <citation type="submission" date="2023-05" db="EMBL/GenBank/DDBJ databases">
        <authorList>
            <person name="Fouks B."/>
        </authorList>
    </citation>
    <scope>NUCLEOTIDE SEQUENCE</scope>
    <source>
        <strain evidence="1">Stay&amp;Tobe</strain>
        <tissue evidence="1">Testes</tissue>
    </source>
</reference>
<accession>A0AAD8EQB0</accession>
<evidence type="ECO:0000313" key="1">
    <source>
        <dbReference type="EMBL" id="KAJ9599230.1"/>
    </source>
</evidence>
<comment type="caution">
    <text evidence="1">The sequence shown here is derived from an EMBL/GenBank/DDBJ whole genome shotgun (WGS) entry which is preliminary data.</text>
</comment>
<dbReference type="EMBL" id="JASPKZ010000827">
    <property type="protein sequence ID" value="KAJ9599230.1"/>
    <property type="molecule type" value="Genomic_DNA"/>
</dbReference>
<dbReference type="Proteomes" id="UP001233999">
    <property type="component" value="Unassembled WGS sequence"/>
</dbReference>